<organism evidence="1 2">
    <name type="scientific">Hyaloscypha hepaticicola</name>
    <dbReference type="NCBI Taxonomy" id="2082293"/>
    <lineage>
        <taxon>Eukaryota</taxon>
        <taxon>Fungi</taxon>
        <taxon>Dikarya</taxon>
        <taxon>Ascomycota</taxon>
        <taxon>Pezizomycotina</taxon>
        <taxon>Leotiomycetes</taxon>
        <taxon>Helotiales</taxon>
        <taxon>Hyaloscyphaceae</taxon>
        <taxon>Hyaloscypha</taxon>
    </lineage>
</organism>
<name>A0A2J6PXL3_9HELO</name>
<dbReference type="Proteomes" id="UP000235672">
    <property type="component" value="Unassembled WGS sequence"/>
</dbReference>
<dbReference type="EMBL" id="KZ613492">
    <property type="protein sequence ID" value="PMD18747.1"/>
    <property type="molecule type" value="Genomic_DNA"/>
</dbReference>
<evidence type="ECO:0000313" key="2">
    <source>
        <dbReference type="Proteomes" id="UP000235672"/>
    </source>
</evidence>
<keyword evidence="2" id="KW-1185">Reference proteome</keyword>
<reference evidence="1 2" key="1">
    <citation type="submission" date="2016-05" db="EMBL/GenBank/DDBJ databases">
        <title>A degradative enzymes factory behind the ericoid mycorrhizal symbiosis.</title>
        <authorList>
            <consortium name="DOE Joint Genome Institute"/>
            <person name="Martino E."/>
            <person name="Morin E."/>
            <person name="Grelet G."/>
            <person name="Kuo A."/>
            <person name="Kohler A."/>
            <person name="Daghino S."/>
            <person name="Barry K."/>
            <person name="Choi C."/>
            <person name="Cichocki N."/>
            <person name="Clum A."/>
            <person name="Copeland A."/>
            <person name="Hainaut M."/>
            <person name="Haridas S."/>
            <person name="Labutti K."/>
            <person name="Lindquist E."/>
            <person name="Lipzen A."/>
            <person name="Khouja H.-R."/>
            <person name="Murat C."/>
            <person name="Ohm R."/>
            <person name="Olson A."/>
            <person name="Spatafora J."/>
            <person name="Veneault-Fourrey C."/>
            <person name="Henrissat B."/>
            <person name="Grigoriev I."/>
            <person name="Martin F."/>
            <person name="Perotto S."/>
        </authorList>
    </citation>
    <scope>NUCLEOTIDE SEQUENCE [LARGE SCALE GENOMIC DNA]</scope>
    <source>
        <strain evidence="1 2">UAMH 7357</strain>
    </source>
</reference>
<evidence type="ECO:0000313" key="1">
    <source>
        <dbReference type="EMBL" id="PMD18747.1"/>
    </source>
</evidence>
<gene>
    <name evidence="1" type="ORF">NA56DRAFT_218838</name>
</gene>
<dbReference type="AlphaFoldDB" id="A0A2J6PXL3"/>
<proteinExistence type="predicted"/>
<accession>A0A2J6PXL3</accession>
<sequence length="55" mass="6505">MSESAYVNELPLESRVNLLVKKHAVLYMYPFARSTLVPMRFVFFHVLRLATINKY</sequence>
<protein>
    <submittedName>
        <fullName evidence="1">Uncharacterized protein</fullName>
    </submittedName>
</protein>